<proteinExistence type="predicted"/>
<dbReference type="EMBL" id="BAABAQ010000017">
    <property type="protein sequence ID" value="GAA4207254.1"/>
    <property type="molecule type" value="Genomic_DNA"/>
</dbReference>
<sequence>MSLTQSNLTWRKSSLSSAEGQNCLEVAALPNEGQALRDSKDPCGPILKLTSGEWSAFVSGVRNGEFG</sequence>
<dbReference type="Proteomes" id="UP001501251">
    <property type="component" value="Unassembled WGS sequence"/>
</dbReference>
<comment type="caution">
    <text evidence="2">The sequence shown here is derived from an EMBL/GenBank/DDBJ whole genome shotgun (WGS) entry which is preliminary data.</text>
</comment>
<dbReference type="RefSeq" id="WP_344922614.1">
    <property type="nucleotide sequence ID" value="NZ_BAABAQ010000017.1"/>
</dbReference>
<feature type="domain" description="DUF397" evidence="1">
    <location>
        <begin position="8"/>
        <end position="62"/>
    </location>
</feature>
<name>A0ABP8BIJ4_9ACTN</name>
<accession>A0ABP8BIJ4</accession>
<dbReference type="Pfam" id="PF04149">
    <property type="entry name" value="DUF397"/>
    <property type="match status" value="1"/>
</dbReference>
<organism evidence="2 3">
    <name type="scientific">Streptosporangium oxazolinicum</name>
    <dbReference type="NCBI Taxonomy" id="909287"/>
    <lineage>
        <taxon>Bacteria</taxon>
        <taxon>Bacillati</taxon>
        <taxon>Actinomycetota</taxon>
        <taxon>Actinomycetes</taxon>
        <taxon>Streptosporangiales</taxon>
        <taxon>Streptosporangiaceae</taxon>
        <taxon>Streptosporangium</taxon>
    </lineage>
</organism>
<gene>
    <name evidence="2" type="ORF">GCM10022252_70650</name>
</gene>
<reference evidence="3" key="1">
    <citation type="journal article" date="2019" name="Int. J. Syst. Evol. Microbiol.">
        <title>The Global Catalogue of Microorganisms (GCM) 10K type strain sequencing project: providing services to taxonomists for standard genome sequencing and annotation.</title>
        <authorList>
            <consortium name="The Broad Institute Genomics Platform"/>
            <consortium name="The Broad Institute Genome Sequencing Center for Infectious Disease"/>
            <person name="Wu L."/>
            <person name="Ma J."/>
        </authorList>
    </citation>
    <scope>NUCLEOTIDE SEQUENCE [LARGE SCALE GENOMIC DNA]</scope>
    <source>
        <strain evidence="3">JCM 17388</strain>
    </source>
</reference>
<evidence type="ECO:0000313" key="3">
    <source>
        <dbReference type="Proteomes" id="UP001501251"/>
    </source>
</evidence>
<evidence type="ECO:0000259" key="1">
    <source>
        <dbReference type="Pfam" id="PF04149"/>
    </source>
</evidence>
<keyword evidence="3" id="KW-1185">Reference proteome</keyword>
<protein>
    <recommendedName>
        <fullName evidence="1">DUF397 domain-containing protein</fullName>
    </recommendedName>
</protein>
<evidence type="ECO:0000313" key="2">
    <source>
        <dbReference type="EMBL" id="GAA4207254.1"/>
    </source>
</evidence>
<dbReference type="InterPro" id="IPR007278">
    <property type="entry name" value="DUF397"/>
</dbReference>